<name>A0A319CYH3_9EURO</name>
<dbReference type="STRING" id="1448320.A0A319CYH3"/>
<organism evidence="1 2">
    <name type="scientific">Aspergillus ellipticus CBS 707.79</name>
    <dbReference type="NCBI Taxonomy" id="1448320"/>
    <lineage>
        <taxon>Eukaryota</taxon>
        <taxon>Fungi</taxon>
        <taxon>Dikarya</taxon>
        <taxon>Ascomycota</taxon>
        <taxon>Pezizomycotina</taxon>
        <taxon>Eurotiomycetes</taxon>
        <taxon>Eurotiomycetidae</taxon>
        <taxon>Eurotiales</taxon>
        <taxon>Aspergillaceae</taxon>
        <taxon>Aspergillus</taxon>
        <taxon>Aspergillus subgen. Circumdati</taxon>
    </lineage>
</organism>
<dbReference type="Gene3D" id="2.130.10.10">
    <property type="entry name" value="YVTN repeat-like/Quinoprotein amine dehydrogenase"/>
    <property type="match status" value="1"/>
</dbReference>
<dbReference type="Proteomes" id="UP000247810">
    <property type="component" value="Unassembled WGS sequence"/>
</dbReference>
<evidence type="ECO:0008006" key="3">
    <source>
        <dbReference type="Google" id="ProtNLM"/>
    </source>
</evidence>
<evidence type="ECO:0000313" key="2">
    <source>
        <dbReference type="Proteomes" id="UP000247810"/>
    </source>
</evidence>
<proteinExistence type="predicted"/>
<dbReference type="InterPro" id="IPR015943">
    <property type="entry name" value="WD40/YVTN_repeat-like_dom_sf"/>
</dbReference>
<sequence length="266" mass="29772">MCNTVLSNSENCSTLWDFPTGTRRHPLVLEKKHRGLPAFSYDSRLVAAAFQDQVIVLDAASGKLLHDLPLSVMKYRSCRIAFLPDSKLVLWESDARELQWDLSSKSSFDLKSNDDPITGIPVSSIMAFSPDNTTLAVESHSGLELWDLRSRESYSSMSFRHSLRNLRFSDDGKYLLADRESYRIKTDNEGRIVSLSHENLVTVDGPWISVGKERVLWLPAAYRSDAHDEGGMQAIHDDTVVIGTSSGEVSFIGFDPSAERRPLGYT</sequence>
<accession>A0A319CYH3</accession>
<dbReference type="AlphaFoldDB" id="A0A319CYH3"/>
<protein>
    <recommendedName>
        <fullName evidence="3">WD40 repeat-like protein</fullName>
    </recommendedName>
</protein>
<dbReference type="OrthoDB" id="538223at2759"/>
<dbReference type="VEuPathDB" id="FungiDB:BO71DRAFT_402900"/>
<reference evidence="1 2" key="1">
    <citation type="submission" date="2018-02" db="EMBL/GenBank/DDBJ databases">
        <title>The genomes of Aspergillus section Nigri reveals drivers in fungal speciation.</title>
        <authorList>
            <consortium name="DOE Joint Genome Institute"/>
            <person name="Vesth T.C."/>
            <person name="Nybo J."/>
            <person name="Theobald S."/>
            <person name="Brandl J."/>
            <person name="Frisvad J.C."/>
            <person name="Nielsen K.F."/>
            <person name="Lyhne E.K."/>
            <person name="Kogle M.E."/>
            <person name="Kuo A."/>
            <person name="Riley R."/>
            <person name="Clum A."/>
            <person name="Nolan M."/>
            <person name="Lipzen A."/>
            <person name="Salamov A."/>
            <person name="Henrissat B."/>
            <person name="Wiebenga A."/>
            <person name="De vries R.P."/>
            <person name="Grigoriev I.V."/>
            <person name="Mortensen U.H."/>
            <person name="Andersen M.R."/>
            <person name="Baker S.E."/>
        </authorList>
    </citation>
    <scope>NUCLEOTIDE SEQUENCE [LARGE SCALE GENOMIC DNA]</scope>
    <source>
        <strain evidence="1 2">CBS 707.79</strain>
    </source>
</reference>
<evidence type="ECO:0000313" key="1">
    <source>
        <dbReference type="EMBL" id="PYH89631.1"/>
    </source>
</evidence>
<dbReference type="EMBL" id="KZ826020">
    <property type="protein sequence ID" value="PYH89631.1"/>
    <property type="molecule type" value="Genomic_DNA"/>
</dbReference>
<dbReference type="SUPFAM" id="SSF82171">
    <property type="entry name" value="DPP6 N-terminal domain-like"/>
    <property type="match status" value="1"/>
</dbReference>
<gene>
    <name evidence="1" type="ORF">BO71DRAFT_402900</name>
</gene>
<keyword evidence="2" id="KW-1185">Reference proteome</keyword>